<dbReference type="InterPro" id="IPR040016">
    <property type="entry name" value="XPO6"/>
</dbReference>
<evidence type="ECO:0000256" key="6">
    <source>
        <dbReference type="ARBA" id="ARBA00022927"/>
    </source>
</evidence>
<evidence type="ECO:0000313" key="9">
    <source>
        <dbReference type="EMBL" id="KAL0488940.1"/>
    </source>
</evidence>
<dbReference type="EMBL" id="JAOPGA020001497">
    <property type="protein sequence ID" value="KAL0488940.1"/>
    <property type="molecule type" value="Genomic_DNA"/>
</dbReference>
<protein>
    <recommendedName>
        <fullName evidence="8">Exportin-1/Importin-beta-like domain-containing protein</fullName>
    </recommendedName>
</protein>
<name>A0AAW2ZJG5_9EUKA</name>
<dbReference type="Proteomes" id="UP001431209">
    <property type="component" value="Unassembled WGS sequence"/>
</dbReference>
<keyword evidence="6" id="KW-0653">Protein transport</keyword>
<dbReference type="GO" id="GO:0006611">
    <property type="term" value="P:protein export from nucleus"/>
    <property type="evidence" value="ECO:0007669"/>
    <property type="project" value="InterPro"/>
</dbReference>
<dbReference type="PANTHER" id="PTHR21452">
    <property type="entry name" value="EXPORTIN-6"/>
    <property type="match status" value="1"/>
</dbReference>
<evidence type="ECO:0000256" key="1">
    <source>
        <dbReference type="ARBA" id="ARBA00004123"/>
    </source>
</evidence>
<dbReference type="SUPFAM" id="SSF48371">
    <property type="entry name" value="ARM repeat"/>
    <property type="match status" value="1"/>
</dbReference>
<evidence type="ECO:0000256" key="7">
    <source>
        <dbReference type="ARBA" id="ARBA00023242"/>
    </source>
</evidence>
<comment type="caution">
    <text evidence="9">The sequence shown here is derived from an EMBL/GenBank/DDBJ whole genome shotgun (WGS) entry which is preliminary data.</text>
</comment>
<dbReference type="GO" id="GO:0005634">
    <property type="term" value="C:nucleus"/>
    <property type="evidence" value="ECO:0007669"/>
    <property type="project" value="UniProtKB-SubCell"/>
</dbReference>
<evidence type="ECO:0000256" key="4">
    <source>
        <dbReference type="ARBA" id="ARBA00022448"/>
    </source>
</evidence>
<evidence type="ECO:0000256" key="5">
    <source>
        <dbReference type="ARBA" id="ARBA00022490"/>
    </source>
</evidence>
<dbReference type="InterPro" id="IPR011989">
    <property type="entry name" value="ARM-like"/>
</dbReference>
<dbReference type="PANTHER" id="PTHR21452:SF4">
    <property type="entry name" value="EXPORTIN-6"/>
    <property type="match status" value="1"/>
</dbReference>
<gene>
    <name evidence="9" type="ORF">AKO1_013567</name>
</gene>
<evidence type="ECO:0000256" key="2">
    <source>
        <dbReference type="ARBA" id="ARBA00004496"/>
    </source>
</evidence>
<reference evidence="9 10" key="1">
    <citation type="submission" date="2024-03" db="EMBL/GenBank/DDBJ databases">
        <title>The Acrasis kona genome and developmental transcriptomes reveal deep origins of eukaryotic multicellular pathways.</title>
        <authorList>
            <person name="Sheikh S."/>
            <person name="Fu C.-J."/>
            <person name="Brown M.W."/>
            <person name="Baldauf S.L."/>
        </authorList>
    </citation>
    <scope>NUCLEOTIDE SEQUENCE [LARGE SCALE GENOMIC DNA]</scope>
    <source>
        <strain evidence="9 10">ATCC MYA-3509</strain>
    </source>
</reference>
<comment type="similarity">
    <text evidence="3">Belongs to the exportin family.</text>
</comment>
<keyword evidence="7" id="KW-0539">Nucleus</keyword>
<dbReference type="Gene3D" id="1.25.10.10">
    <property type="entry name" value="Leucine-rich Repeat Variant"/>
    <property type="match status" value="1"/>
</dbReference>
<evidence type="ECO:0000259" key="8">
    <source>
        <dbReference type="Pfam" id="PF08389"/>
    </source>
</evidence>
<keyword evidence="5" id="KW-0963">Cytoplasm</keyword>
<dbReference type="AlphaFoldDB" id="A0AAW2ZJG5"/>
<dbReference type="InterPro" id="IPR016024">
    <property type="entry name" value="ARM-type_fold"/>
</dbReference>
<keyword evidence="10" id="KW-1185">Reference proteome</keyword>
<dbReference type="GO" id="GO:0005737">
    <property type="term" value="C:cytoplasm"/>
    <property type="evidence" value="ECO:0007669"/>
    <property type="project" value="UniProtKB-SubCell"/>
</dbReference>
<keyword evidence="4" id="KW-0813">Transport</keyword>
<organism evidence="9 10">
    <name type="scientific">Acrasis kona</name>
    <dbReference type="NCBI Taxonomy" id="1008807"/>
    <lineage>
        <taxon>Eukaryota</taxon>
        <taxon>Discoba</taxon>
        <taxon>Heterolobosea</taxon>
        <taxon>Tetramitia</taxon>
        <taxon>Eutetramitia</taxon>
        <taxon>Acrasidae</taxon>
        <taxon>Acrasis</taxon>
    </lineage>
</organism>
<proteinExistence type="inferred from homology"/>
<evidence type="ECO:0000313" key="10">
    <source>
        <dbReference type="Proteomes" id="UP001431209"/>
    </source>
</evidence>
<accession>A0AAW2ZJG5</accession>
<dbReference type="GO" id="GO:0005049">
    <property type="term" value="F:nuclear export signal receptor activity"/>
    <property type="evidence" value="ECO:0007669"/>
    <property type="project" value="InterPro"/>
</dbReference>
<sequence length="667" mass="75882">MNKMCSIIVEIAKVEWPSQFPELMDAIFKLCSNADTVLVGLNILKMLSEEVIDDRNDLPTIRKKELKKHLTNQIKSIFNVIESLLSNLYQQHSSNNSFFSSQSHLSSVACACLEVLDQYASWVDLSKDANYNSLATTLFHYASISTNDSRHSNQQIALYAIKCLNQLLSLENLDVNLLMQIFEIVMYLMDSITKKSNQDLDSHYIETISNCLHTIVQVHLPNHSDRIPIHALLSQMYRFTFVQIDSEQYTSLLDTWITFMYFLQSLMEDDHRPSLIDECEIGLSSVLKKALRFAQYKSGHDVFVTQLNFDSKKRGHSELEIHQEHCLELIEAMVAIYQKKALSEIYENFTNVTRMFFETKQDWAVRCDLRFLVRVYHRIASFASGEFDEFGEHAFKVVTDLINIGSNDDSFVCVECYAACAEILVMISGQVPNQFESFFKQLINSLICMATTTMMNAKSFEICKSALSAIHRLCCEIEFKYLKDCASLQNDLFKNLFSFSEMFVTKYKEHEELIDKLYSSVAVFKCEENTLCGDFLVPVVINPFINAVNKKDATQAVRFLKLGSKVITIAGQYLDNEDDEWNKVIEASSPALQMVPSLMQSPDAKIAGSAFEFVSSSLDSGLYSEGTDFLNSIVNVLYGTLFAPNGTALLQSWCSSTEGSIFDIRDF</sequence>
<evidence type="ECO:0000256" key="3">
    <source>
        <dbReference type="ARBA" id="ARBA00009466"/>
    </source>
</evidence>
<dbReference type="InterPro" id="IPR013598">
    <property type="entry name" value="Exportin-1/Importin-b-like"/>
</dbReference>
<dbReference type="Pfam" id="PF08389">
    <property type="entry name" value="Xpo1"/>
    <property type="match status" value="1"/>
</dbReference>
<comment type="subcellular location">
    <subcellularLocation>
        <location evidence="2">Cytoplasm</location>
    </subcellularLocation>
    <subcellularLocation>
        <location evidence="1">Nucleus</location>
    </subcellularLocation>
</comment>
<feature type="domain" description="Exportin-1/Importin-beta-like" evidence="8">
    <location>
        <begin position="2"/>
        <end position="152"/>
    </location>
</feature>